<protein>
    <submittedName>
        <fullName evidence="2">DNA polymerase III subunit epsilon</fullName>
    </submittedName>
</protein>
<dbReference type="InterPro" id="IPR046768">
    <property type="entry name" value="ExoX-like_C"/>
</dbReference>
<feature type="domain" description="Exonuclease" evidence="1">
    <location>
        <begin position="8"/>
        <end position="174"/>
    </location>
</feature>
<dbReference type="Pfam" id="PF20600">
    <property type="entry name" value="ExoX-like_C"/>
    <property type="match status" value="1"/>
</dbReference>
<dbReference type="SUPFAM" id="SSF53098">
    <property type="entry name" value="Ribonuclease H-like"/>
    <property type="match status" value="1"/>
</dbReference>
<accession>A0ABN6ZBC1</accession>
<evidence type="ECO:0000313" key="3">
    <source>
        <dbReference type="Proteomes" id="UP001496674"/>
    </source>
</evidence>
<keyword evidence="3" id="KW-1185">Reference proteome</keyword>
<name>A0ABN6ZBC1_9BACE</name>
<gene>
    <name evidence="2" type="ORF">BSYN_11610</name>
</gene>
<proteinExistence type="predicted"/>
<evidence type="ECO:0000259" key="1">
    <source>
        <dbReference type="SMART" id="SM00479"/>
    </source>
</evidence>
<dbReference type="Proteomes" id="UP001496674">
    <property type="component" value="Chromosome"/>
</dbReference>
<dbReference type="PANTHER" id="PTHR30231:SF41">
    <property type="entry name" value="DNA POLYMERASE III SUBUNIT EPSILON"/>
    <property type="match status" value="1"/>
</dbReference>
<dbReference type="EMBL" id="AP028055">
    <property type="protein sequence ID" value="BEG98896.1"/>
    <property type="molecule type" value="Genomic_DNA"/>
</dbReference>
<dbReference type="InterPro" id="IPR036397">
    <property type="entry name" value="RNaseH_sf"/>
</dbReference>
<dbReference type="RefSeq" id="WP_353334101.1">
    <property type="nucleotide sequence ID" value="NZ_AP028055.1"/>
</dbReference>
<reference evidence="2 3" key="1">
    <citation type="submission" date="2023-04" db="EMBL/GenBank/DDBJ databases">
        <title>Draft genome sequence of acteroides sedimenti strain YN3PY1.</title>
        <authorList>
            <person name="Yoshida N."/>
        </authorList>
    </citation>
    <scope>NUCLEOTIDE SEQUENCE [LARGE SCALE GENOMIC DNA]</scope>
    <source>
        <strain evidence="2 3">YN3PY1</strain>
    </source>
</reference>
<dbReference type="CDD" id="cd06127">
    <property type="entry name" value="DEDDh"/>
    <property type="match status" value="1"/>
</dbReference>
<dbReference type="PANTHER" id="PTHR30231">
    <property type="entry name" value="DNA POLYMERASE III SUBUNIT EPSILON"/>
    <property type="match status" value="1"/>
</dbReference>
<evidence type="ECO:0000313" key="2">
    <source>
        <dbReference type="EMBL" id="BEG98896.1"/>
    </source>
</evidence>
<dbReference type="InterPro" id="IPR013520">
    <property type="entry name" value="Ribonucl_H"/>
</dbReference>
<dbReference type="InterPro" id="IPR012337">
    <property type="entry name" value="RNaseH-like_sf"/>
</dbReference>
<dbReference type="SMART" id="SM00479">
    <property type="entry name" value="EXOIII"/>
    <property type="match status" value="1"/>
</dbReference>
<dbReference type="Gene3D" id="3.30.420.10">
    <property type="entry name" value="Ribonuclease H-like superfamily/Ribonuclease H"/>
    <property type="match status" value="1"/>
</dbReference>
<organism evidence="2 3">
    <name type="scientific">Bacteroides sedimenti</name>
    <dbReference type="NCBI Taxonomy" id="2136147"/>
    <lineage>
        <taxon>Bacteria</taxon>
        <taxon>Pseudomonadati</taxon>
        <taxon>Bacteroidota</taxon>
        <taxon>Bacteroidia</taxon>
        <taxon>Bacteroidales</taxon>
        <taxon>Bacteroidaceae</taxon>
        <taxon>Bacteroides</taxon>
    </lineage>
</organism>
<dbReference type="Pfam" id="PF00929">
    <property type="entry name" value="RNase_T"/>
    <property type="match status" value="1"/>
</dbReference>
<sequence>MNLNLKNPIVFFDLETTGTNINSDRIVEICYLKIYPNGNEESKTLRINPEMHIPEESSNVHGIYDEDVVNCPTFKEVAKNIARDFEGADLAGFNSNRFDIPVLAEEFLRAGVDIDMTKRKFIDVQVIFHKMEQRTLSAAYKFYCDKDLNDAHSAEADTRATYEVLKAQLERYPDDLRNDMAFLADFSSYSRNVDFAGRVVYDDNDVEVFNFGKYKGVPVSEVFKKDPGYYSWMLNSDFTLNTKAVLTKIKLREFNGK</sequence>